<comment type="similarity">
    <text evidence="2">Belongs to the glycosyl hydrolase 20 family.</text>
</comment>
<sequence length="608" mass="68543">MALLLILGGSTYSFAQQVETFSIIPKPASIQAKSPVFKLNNQTQIIAKSEDTRKMVSLFNDLIWDRYKIRLAVSSLDAAKNVIILEETTPTNQEEYTLDVNKDQVVIKGGNAGLFYGLQSLLQLIENVDGQLTVPGVLINDKPEFGYRGVMIDVARHFFTLDQMKKIVDQMAYFKFNRLHWHLTDDQGWRLEIKKYPKLTEVSAWRDSTIIGRYSDFKPFIYDGEKHGGYYTQEEAREFVKYAADRKITVIPEIEVPGHNTAVLTAYPELGNGTGPYHVLGYWGVMPTILGPNEATFKFIEDVLTEVMDIFPSELIHIGGDEAPKDEWKASSVAQSFIKKNKIKDEHELQSWFTNRVGEFLNKHGRRLIGWDEILEGGGLAENAIVMSWRGEKGGIAAAQAGHDVIMTPNSYLYIDYLQSKDAASEPLSIGGFVPLDKVYGYNPRPGALTQDEQKHILGVQANLWTEYIATDNKLEYMLFPRMLALSEVAWTGTARQNYDEFTTQRLPERLQELERQHINYRIPEAKVEVGINNISGRKTVTITPFVANSTVYYTIDGHKADNNGTLYKGTFEMPFVGKGQGPLKLNYIIETPGGRASSMFTDSLGVE</sequence>
<dbReference type="CDD" id="cd06563">
    <property type="entry name" value="GH20_chitobiase-like"/>
    <property type="match status" value="1"/>
</dbReference>
<dbReference type="Pfam" id="PF00728">
    <property type="entry name" value="Glyco_hydro_20"/>
    <property type="match status" value="1"/>
</dbReference>
<dbReference type="PRINTS" id="PR00738">
    <property type="entry name" value="GLHYDRLASE20"/>
</dbReference>
<dbReference type="GO" id="GO:0016020">
    <property type="term" value="C:membrane"/>
    <property type="evidence" value="ECO:0007669"/>
    <property type="project" value="TreeGrafter"/>
</dbReference>
<dbReference type="AlphaFoldDB" id="A0A4R1M0W5"/>
<reference evidence="9 10" key="1">
    <citation type="submission" date="2019-03" db="EMBL/GenBank/DDBJ databases">
        <title>Genomic Encyclopedia of Archaeal and Bacterial Type Strains, Phase II (KMG-II): from individual species to whole genera.</title>
        <authorList>
            <person name="Goeker M."/>
        </authorList>
    </citation>
    <scope>NUCLEOTIDE SEQUENCE [LARGE SCALE GENOMIC DNA]</scope>
    <source>
        <strain evidence="9 10">DSM 22554</strain>
    </source>
</reference>
<dbReference type="Gene3D" id="3.20.20.80">
    <property type="entry name" value="Glycosidases"/>
    <property type="match status" value="1"/>
</dbReference>
<feature type="domain" description="Glycoside hydrolase family 20 catalytic" evidence="7">
    <location>
        <begin position="145"/>
        <end position="493"/>
    </location>
</feature>
<dbReference type="Pfam" id="PF02838">
    <property type="entry name" value="Glyco_hydro_20b"/>
    <property type="match status" value="1"/>
</dbReference>
<dbReference type="Proteomes" id="UP000294616">
    <property type="component" value="Unassembled WGS sequence"/>
</dbReference>
<dbReference type="InterPro" id="IPR015883">
    <property type="entry name" value="Glyco_hydro_20_cat"/>
</dbReference>
<dbReference type="GO" id="GO:0030203">
    <property type="term" value="P:glycosaminoglycan metabolic process"/>
    <property type="evidence" value="ECO:0007669"/>
    <property type="project" value="TreeGrafter"/>
</dbReference>
<name>A0A4R1M0W5_9SPHI</name>
<dbReference type="PANTHER" id="PTHR22600">
    <property type="entry name" value="BETA-HEXOSAMINIDASE"/>
    <property type="match status" value="1"/>
</dbReference>
<evidence type="ECO:0000256" key="1">
    <source>
        <dbReference type="ARBA" id="ARBA00001231"/>
    </source>
</evidence>
<evidence type="ECO:0000256" key="6">
    <source>
        <dbReference type="PIRSR" id="PIRSR625705-1"/>
    </source>
</evidence>
<dbReference type="Gene3D" id="3.30.379.10">
    <property type="entry name" value="Chitobiase/beta-hexosaminidase domain 2-like"/>
    <property type="match status" value="1"/>
</dbReference>
<dbReference type="InterPro" id="IPR029018">
    <property type="entry name" value="Hex-like_dom2"/>
</dbReference>
<proteinExistence type="inferred from homology"/>
<gene>
    <name evidence="9" type="ORF">C8N28_1863</name>
</gene>
<feature type="active site" description="Proton donor" evidence="6">
    <location>
        <position position="322"/>
    </location>
</feature>
<protein>
    <recommendedName>
        <fullName evidence="3">beta-N-acetylhexosaminidase</fullName>
        <ecNumber evidence="3">3.2.1.52</ecNumber>
    </recommendedName>
</protein>
<evidence type="ECO:0000259" key="8">
    <source>
        <dbReference type="Pfam" id="PF02838"/>
    </source>
</evidence>
<dbReference type="GO" id="GO:0005975">
    <property type="term" value="P:carbohydrate metabolic process"/>
    <property type="evidence" value="ECO:0007669"/>
    <property type="project" value="InterPro"/>
</dbReference>
<evidence type="ECO:0000256" key="4">
    <source>
        <dbReference type="ARBA" id="ARBA00022801"/>
    </source>
</evidence>
<feature type="domain" description="Beta-hexosaminidase bacterial type N-terminal" evidence="8">
    <location>
        <begin position="22"/>
        <end position="141"/>
    </location>
</feature>
<keyword evidence="5" id="KW-0326">Glycosidase</keyword>
<dbReference type="PANTHER" id="PTHR22600:SF57">
    <property type="entry name" value="BETA-N-ACETYLHEXOSAMINIDASE"/>
    <property type="match status" value="1"/>
</dbReference>
<evidence type="ECO:0000313" key="10">
    <source>
        <dbReference type="Proteomes" id="UP000294616"/>
    </source>
</evidence>
<dbReference type="EC" id="3.2.1.52" evidence="3"/>
<comment type="catalytic activity">
    <reaction evidence="1">
        <text>Hydrolysis of terminal non-reducing N-acetyl-D-hexosamine residues in N-acetyl-beta-D-hexosaminides.</text>
        <dbReference type="EC" id="3.2.1.52"/>
    </reaction>
</comment>
<dbReference type="GO" id="GO:0004563">
    <property type="term" value="F:beta-N-acetylhexosaminidase activity"/>
    <property type="evidence" value="ECO:0007669"/>
    <property type="project" value="UniProtKB-EC"/>
</dbReference>
<accession>A0A4R1M0W5</accession>
<keyword evidence="10" id="KW-1185">Reference proteome</keyword>
<dbReference type="EMBL" id="SMGO01000002">
    <property type="protein sequence ID" value="TCK83273.1"/>
    <property type="molecule type" value="Genomic_DNA"/>
</dbReference>
<evidence type="ECO:0000256" key="2">
    <source>
        <dbReference type="ARBA" id="ARBA00006285"/>
    </source>
</evidence>
<comment type="caution">
    <text evidence="9">The sequence shown here is derived from an EMBL/GenBank/DDBJ whole genome shotgun (WGS) entry which is preliminary data.</text>
</comment>
<dbReference type="SUPFAM" id="SSF55545">
    <property type="entry name" value="beta-N-acetylhexosaminidase-like domain"/>
    <property type="match status" value="1"/>
</dbReference>
<evidence type="ECO:0000313" key="9">
    <source>
        <dbReference type="EMBL" id="TCK83273.1"/>
    </source>
</evidence>
<dbReference type="InterPro" id="IPR025705">
    <property type="entry name" value="Beta_hexosaminidase_sua/sub"/>
</dbReference>
<dbReference type="InterPro" id="IPR017853">
    <property type="entry name" value="GH"/>
</dbReference>
<organism evidence="9 10">
    <name type="scientific">Albibacterium bauzanense</name>
    <dbReference type="NCBI Taxonomy" id="653929"/>
    <lineage>
        <taxon>Bacteria</taxon>
        <taxon>Pseudomonadati</taxon>
        <taxon>Bacteroidota</taxon>
        <taxon>Sphingobacteriia</taxon>
        <taxon>Sphingobacteriales</taxon>
        <taxon>Sphingobacteriaceae</taxon>
        <taxon>Albibacterium</taxon>
    </lineage>
</organism>
<evidence type="ECO:0000256" key="3">
    <source>
        <dbReference type="ARBA" id="ARBA00012663"/>
    </source>
</evidence>
<keyword evidence="4" id="KW-0378">Hydrolase</keyword>
<dbReference type="SUPFAM" id="SSF51445">
    <property type="entry name" value="(Trans)glycosidases"/>
    <property type="match status" value="1"/>
</dbReference>
<evidence type="ECO:0000256" key="5">
    <source>
        <dbReference type="ARBA" id="ARBA00023295"/>
    </source>
</evidence>
<evidence type="ECO:0000259" key="7">
    <source>
        <dbReference type="Pfam" id="PF00728"/>
    </source>
</evidence>
<dbReference type="InterPro" id="IPR015882">
    <property type="entry name" value="HEX_bac_N"/>
</dbReference>